<dbReference type="PANTHER" id="PTHR30600:SF4">
    <property type="entry name" value="CYTOCHROME C DOMAIN-CONTAINING PROTEIN"/>
    <property type="match status" value="1"/>
</dbReference>
<keyword evidence="7" id="KW-1185">Reference proteome</keyword>
<dbReference type="PIRSF" id="PIRSF028099">
    <property type="entry name" value="DUF1111"/>
    <property type="match status" value="1"/>
</dbReference>
<dbReference type="Proteomes" id="UP000198984">
    <property type="component" value="Unassembled WGS sequence"/>
</dbReference>
<dbReference type="PANTHER" id="PTHR30600">
    <property type="entry name" value="CYTOCHROME C PEROXIDASE-RELATED"/>
    <property type="match status" value="1"/>
</dbReference>
<evidence type="ECO:0000313" key="6">
    <source>
        <dbReference type="EMBL" id="SEM94564.1"/>
    </source>
</evidence>
<protein>
    <submittedName>
        <fullName evidence="6">CxxC motif-containing protein, DUF1111 family</fullName>
    </submittedName>
</protein>
<dbReference type="GO" id="GO:0020037">
    <property type="term" value="F:heme binding"/>
    <property type="evidence" value="ECO:0007669"/>
    <property type="project" value="InterPro"/>
</dbReference>
<evidence type="ECO:0000256" key="2">
    <source>
        <dbReference type="ARBA" id="ARBA00022723"/>
    </source>
</evidence>
<dbReference type="GO" id="GO:0004130">
    <property type="term" value="F:cytochrome-c peroxidase activity"/>
    <property type="evidence" value="ECO:0007669"/>
    <property type="project" value="TreeGrafter"/>
</dbReference>
<dbReference type="Gene3D" id="1.10.760.10">
    <property type="entry name" value="Cytochrome c-like domain"/>
    <property type="match status" value="1"/>
</dbReference>
<feature type="domain" description="Cytochrome c" evidence="5">
    <location>
        <begin position="310"/>
        <end position="442"/>
    </location>
</feature>
<dbReference type="InterPro" id="IPR036909">
    <property type="entry name" value="Cyt_c-like_dom_sf"/>
</dbReference>
<reference evidence="6 7" key="1">
    <citation type="submission" date="2016-10" db="EMBL/GenBank/DDBJ databases">
        <authorList>
            <person name="de Groot N.N."/>
        </authorList>
    </citation>
    <scope>NUCLEOTIDE SEQUENCE [LARGE SCALE GENOMIC DNA]</scope>
    <source>
        <strain evidence="6 7">DSM 21039</strain>
    </source>
</reference>
<accession>A0A1H8CJG1</accession>
<evidence type="ECO:0000256" key="4">
    <source>
        <dbReference type="PROSITE-ProRule" id="PRU00433"/>
    </source>
</evidence>
<dbReference type="SUPFAM" id="SSF46626">
    <property type="entry name" value="Cytochrome c"/>
    <property type="match status" value="1"/>
</dbReference>
<keyword evidence="3 4" id="KW-0408">Iron</keyword>
<dbReference type="GO" id="GO:0046872">
    <property type="term" value="F:metal ion binding"/>
    <property type="evidence" value="ECO:0007669"/>
    <property type="project" value="UniProtKB-KW"/>
</dbReference>
<gene>
    <name evidence="6" type="ORF">SAMN04488505_107120</name>
</gene>
<dbReference type="Pfam" id="PF06537">
    <property type="entry name" value="DHOR"/>
    <property type="match status" value="1"/>
</dbReference>
<sequence>MVMMCTKPATFEDSEYDIRLSGGAATAFDETSKAFGHMMDGMNASDQHAHELGDHAVEQTFVTAPAPINSGLGPIFNNVSCVSCHHNDGKGNPTTGLVSSSMLVRLSMPGTDEHGGPMPVPGFGLQLQDVAIFGKQPEAKVGTTYTDQPFTYPDGTIVTLRKPWYTILNPYIPLPAGVIMSARMAPPFFGLGLLQNIPESTVLGFADEGDADGDGISGRPNYTWDPVNKKMMLGRFGMKANTATILTQVAAAYQQDMGITSTVFPQESSFGQPPADGLKDDPELPDSILNATAFYIQSLAVPARRSVTDPQVQQGEKLFVQTGCANCHKPTVQTGVDVRFKQLSNQRIHPYTDLLLHDLGPDLGDGRQDFTANGNEWKTPALWGIGLFEKTNGTPFYLHDGRARTLEEAILWHGGEALKSRQQFASLSKTERDALIRFLKSI</sequence>
<keyword evidence="1 4" id="KW-0349">Heme</keyword>
<dbReference type="InterPro" id="IPR009056">
    <property type="entry name" value="Cyt_c-like_dom"/>
</dbReference>
<keyword evidence="2 4" id="KW-0479">Metal-binding</keyword>
<dbReference type="STRING" id="573321.SAMN04488505_107120"/>
<dbReference type="AlphaFoldDB" id="A0A1H8CJG1"/>
<evidence type="ECO:0000313" key="7">
    <source>
        <dbReference type="Proteomes" id="UP000198984"/>
    </source>
</evidence>
<dbReference type="PROSITE" id="PS51007">
    <property type="entry name" value="CYTC"/>
    <property type="match status" value="1"/>
</dbReference>
<evidence type="ECO:0000256" key="1">
    <source>
        <dbReference type="ARBA" id="ARBA00022617"/>
    </source>
</evidence>
<name>A0A1H8CJG1_9BACT</name>
<proteinExistence type="predicted"/>
<dbReference type="EMBL" id="FOBB01000007">
    <property type="protein sequence ID" value="SEM94564.1"/>
    <property type="molecule type" value="Genomic_DNA"/>
</dbReference>
<organism evidence="6 7">
    <name type="scientific">Chitinophaga rupis</name>
    <dbReference type="NCBI Taxonomy" id="573321"/>
    <lineage>
        <taxon>Bacteria</taxon>
        <taxon>Pseudomonadati</taxon>
        <taxon>Bacteroidota</taxon>
        <taxon>Chitinophagia</taxon>
        <taxon>Chitinophagales</taxon>
        <taxon>Chitinophagaceae</taxon>
        <taxon>Chitinophaga</taxon>
    </lineage>
</organism>
<dbReference type="InterPro" id="IPR051395">
    <property type="entry name" value="Cytochrome_c_Peroxidase/MauG"/>
</dbReference>
<dbReference type="GO" id="GO:0009055">
    <property type="term" value="F:electron transfer activity"/>
    <property type="evidence" value="ECO:0007669"/>
    <property type="project" value="InterPro"/>
</dbReference>
<dbReference type="InterPro" id="IPR010538">
    <property type="entry name" value="DHOR"/>
</dbReference>
<evidence type="ECO:0000256" key="3">
    <source>
        <dbReference type="ARBA" id="ARBA00023004"/>
    </source>
</evidence>
<evidence type="ECO:0000259" key="5">
    <source>
        <dbReference type="PROSITE" id="PS51007"/>
    </source>
</evidence>